<keyword evidence="4" id="KW-0175">Coiled coil</keyword>
<dbReference type="Proteomes" id="UP000183832">
    <property type="component" value="Unassembled WGS sequence"/>
</dbReference>
<keyword evidence="1 3" id="KW-0479">Metal-binding</keyword>
<gene>
    <name evidence="6" type="ORF">CLUMA_CG004321</name>
</gene>
<keyword evidence="7" id="KW-1185">Reference proteome</keyword>
<dbReference type="InterPro" id="IPR013083">
    <property type="entry name" value="Znf_RING/FYVE/PHD"/>
</dbReference>
<dbReference type="GO" id="GO:0008270">
    <property type="term" value="F:zinc ion binding"/>
    <property type="evidence" value="ECO:0007669"/>
    <property type="project" value="UniProtKB-KW"/>
</dbReference>
<accession>A0A1J1HRL2</accession>
<dbReference type="GO" id="GO:0090734">
    <property type="term" value="C:site of DNA damage"/>
    <property type="evidence" value="ECO:0007669"/>
    <property type="project" value="TreeGrafter"/>
</dbReference>
<evidence type="ECO:0000313" key="7">
    <source>
        <dbReference type="Proteomes" id="UP000183832"/>
    </source>
</evidence>
<dbReference type="Pfam" id="PF13639">
    <property type="entry name" value="zf-RING_2"/>
    <property type="match status" value="1"/>
</dbReference>
<evidence type="ECO:0000256" key="1">
    <source>
        <dbReference type="ARBA" id="ARBA00022771"/>
    </source>
</evidence>
<dbReference type="OrthoDB" id="8118048at2759"/>
<feature type="domain" description="RING-type" evidence="5">
    <location>
        <begin position="5"/>
        <end position="47"/>
    </location>
</feature>
<sequence length="179" mass="20658">MNLFCPICSEPQLKTDNIVSTQCGHIYHRNCIENWLKTSSKSCPTCRTGTNSCNLIKLYFEVDDSKKALVFDEILKKNDEISEELKFLKQEKEKQQQKIINLEQELVESSKKNKKYELQKQLDDKALAGFRSFLKDLEERIVNLTARFDVDKENLKIASKINLNNPSKPLTIGASLKKD</sequence>
<organism evidence="6 7">
    <name type="scientific">Clunio marinus</name>
    <dbReference type="NCBI Taxonomy" id="568069"/>
    <lineage>
        <taxon>Eukaryota</taxon>
        <taxon>Metazoa</taxon>
        <taxon>Ecdysozoa</taxon>
        <taxon>Arthropoda</taxon>
        <taxon>Hexapoda</taxon>
        <taxon>Insecta</taxon>
        <taxon>Pterygota</taxon>
        <taxon>Neoptera</taxon>
        <taxon>Endopterygota</taxon>
        <taxon>Diptera</taxon>
        <taxon>Nematocera</taxon>
        <taxon>Chironomoidea</taxon>
        <taxon>Chironomidae</taxon>
        <taxon>Clunio</taxon>
    </lineage>
</organism>
<dbReference type="InterPro" id="IPR052639">
    <property type="entry name" value="TRAIP_ubiq-protein_ligase"/>
</dbReference>
<evidence type="ECO:0000256" key="2">
    <source>
        <dbReference type="ARBA" id="ARBA00022833"/>
    </source>
</evidence>
<dbReference type="GO" id="GO:0005634">
    <property type="term" value="C:nucleus"/>
    <property type="evidence" value="ECO:0007669"/>
    <property type="project" value="TreeGrafter"/>
</dbReference>
<dbReference type="AlphaFoldDB" id="A0A1J1HRL2"/>
<keyword evidence="1 3" id="KW-0863">Zinc-finger</keyword>
<dbReference type="GO" id="GO:0016567">
    <property type="term" value="P:protein ubiquitination"/>
    <property type="evidence" value="ECO:0007669"/>
    <property type="project" value="TreeGrafter"/>
</dbReference>
<dbReference type="PANTHER" id="PTHR46569">
    <property type="entry name" value="E3 UBIQUITIN-PROTEIN LIGASE TRAIP"/>
    <property type="match status" value="1"/>
</dbReference>
<dbReference type="Gene3D" id="3.30.40.10">
    <property type="entry name" value="Zinc/RING finger domain, C3HC4 (zinc finger)"/>
    <property type="match status" value="1"/>
</dbReference>
<protein>
    <submittedName>
        <fullName evidence="6">CLUMA_CG004321, isoform A</fullName>
    </submittedName>
</protein>
<evidence type="ECO:0000313" key="6">
    <source>
        <dbReference type="EMBL" id="CRK90619.1"/>
    </source>
</evidence>
<proteinExistence type="predicted"/>
<dbReference type="SUPFAM" id="SSF57850">
    <property type="entry name" value="RING/U-box"/>
    <property type="match status" value="1"/>
</dbReference>
<evidence type="ECO:0000256" key="3">
    <source>
        <dbReference type="PROSITE-ProRule" id="PRU00175"/>
    </source>
</evidence>
<dbReference type="SMART" id="SM00184">
    <property type="entry name" value="RING"/>
    <property type="match status" value="1"/>
</dbReference>
<dbReference type="PANTHER" id="PTHR46569:SF1">
    <property type="entry name" value="E3 UBIQUITIN-PROTEIN LIGASE RFWD3-RELATED"/>
    <property type="match status" value="1"/>
</dbReference>
<feature type="coiled-coil region" evidence="4">
    <location>
        <begin position="71"/>
        <end position="154"/>
    </location>
</feature>
<evidence type="ECO:0000256" key="4">
    <source>
        <dbReference type="SAM" id="Coils"/>
    </source>
</evidence>
<dbReference type="InterPro" id="IPR001841">
    <property type="entry name" value="Znf_RING"/>
</dbReference>
<dbReference type="GO" id="GO:0031297">
    <property type="term" value="P:replication fork processing"/>
    <property type="evidence" value="ECO:0007669"/>
    <property type="project" value="TreeGrafter"/>
</dbReference>
<dbReference type="PROSITE" id="PS50089">
    <property type="entry name" value="ZF_RING_2"/>
    <property type="match status" value="1"/>
</dbReference>
<name>A0A1J1HRL2_9DIPT</name>
<reference evidence="6 7" key="1">
    <citation type="submission" date="2015-04" db="EMBL/GenBank/DDBJ databases">
        <authorList>
            <person name="Syromyatnikov M.Y."/>
            <person name="Popov V.N."/>
        </authorList>
    </citation>
    <scope>NUCLEOTIDE SEQUENCE [LARGE SCALE GENOMIC DNA]</scope>
</reference>
<dbReference type="CDD" id="cd16448">
    <property type="entry name" value="RING-H2"/>
    <property type="match status" value="1"/>
</dbReference>
<dbReference type="GO" id="GO:0061630">
    <property type="term" value="F:ubiquitin protein ligase activity"/>
    <property type="evidence" value="ECO:0007669"/>
    <property type="project" value="TreeGrafter"/>
</dbReference>
<evidence type="ECO:0000259" key="5">
    <source>
        <dbReference type="PROSITE" id="PS50089"/>
    </source>
</evidence>
<keyword evidence="2" id="KW-0862">Zinc</keyword>
<dbReference type="EMBL" id="CVRI01000020">
    <property type="protein sequence ID" value="CRK90619.1"/>
    <property type="molecule type" value="Genomic_DNA"/>
</dbReference>